<comment type="caution">
    <text evidence="2">The sequence shown here is derived from an EMBL/GenBank/DDBJ whole genome shotgun (WGS) entry which is preliminary data.</text>
</comment>
<evidence type="ECO:0000313" key="2">
    <source>
        <dbReference type="EMBL" id="MDT0329198.1"/>
    </source>
</evidence>
<dbReference type="Proteomes" id="UP001183390">
    <property type="component" value="Unassembled WGS sequence"/>
</dbReference>
<proteinExistence type="predicted"/>
<dbReference type="RefSeq" id="WP_311511862.1">
    <property type="nucleotide sequence ID" value="NZ_JAVREP010000007.1"/>
</dbReference>
<reference evidence="3" key="1">
    <citation type="submission" date="2023-07" db="EMBL/GenBank/DDBJ databases">
        <title>30 novel species of actinomycetes from the DSMZ collection.</title>
        <authorList>
            <person name="Nouioui I."/>
        </authorList>
    </citation>
    <scope>NUCLEOTIDE SEQUENCE [LARGE SCALE GENOMIC DNA]</scope>
    <source>
        <strain evidence="3">DSM 44743</strain>
    </source>
</reference>
<dbReference type="EMBL" id="JAVREP010000007">
    <property type="protein sequence ID" value="MDT0329198.1"/>
    <property type="molecule type" value="Genomic_DNA"/>
</dbReference>
<organism evidence="2 3">
    <name type="scientific">Nocardiopsis lambiniae</name>
    <dbReference type="NCBI Taxonomy" id="3075539"/>
    <lineage>
        <taxon>Bacteria</taxon>
        <taxon>Bacillati</taxon>
        <taxon>Actinomycetota</taxon>
        <taxon>Actinomycetes</taxon>
        <taxon>Streptosporangiales</taxon>
        <taxon>Nocardiopsidaceae</taxon>
        <taxon>Nocardiopsis</taxon>
    </lineage>
</organism>
<sequence>MQEHAHPVQTVEESGSEPFFPDVVELGDAAELTEGTSTRSGTEDKRYKYQ</sequence>
<name>A0ABU2M946_9ACTN</name>
<protein>
    <submittedName>
        <fullName evidence="2">Albusnodin family lasso peptide</fullName>
    </submittedName>
</protein>
<feature type="compositionally biased region" description="Basic and acidic residues" evidence="1">
    <location>
        <begin position="41"/>
        <end position="50"/>
    </location>
</feature>
<feature type="region of interest" description="Disordered" evidence="1">
    <location>
        <begin position="1"/>
        <end position="50"/>
    </location>
</feature>
<evidence type="ECO:0000313" key="3">
    <source>
        <dbReference type="Proteomes" id="UP001183390"/>
    </source>
</evidence>
<evidence type="ECO:0000256" key="1">
    <source>
        <dbReference type="SAM" id="MobiDB-lite"/>
    </source>
</evidence>
<keyword evidence="3" id="KW-1185">Reference proteome</keyword>
<gene>
    <name evidence="2" type="ORF">RM479_12315</name>
</gene>
<accession>A0ABU2M946</accession>
<dbReference type="NCBIfam" id="NF033525">
    <property type="entry name" value="lasso_albusnod"/>
    <property type="match status" value="1"/>
</dbReference>